<dbReference type="InterPro" id="IPR004886">
    <property type="entry name" value="Glucanosyltransferase"/>
</dbReference>
<evidence type="ECO:0000256" key="1">
    <source>
        <dbReference type="ARBA" id="ARBA00004609"/>
    </source>
</evidence>
<name>A0A9P5CQW0_CRYP1</name>
<dbReference type="GO" id="GO:0098552">
    <property type="term" value="C:side of membrane"/>
    <property type="evidence" value="ECO:0007669"/>
    <property type="project" value="UniProtKB-KW"/>
</dbReference>
<keyword evidence="5" id="KW-0336">GPI-anchor</keyword>
<dbReference type="Proteomes" id="UP000803844">
    <property type="component" value="Unassembled WGS sequence"/>
</dbReference>
<dbReference type="InterPro" id="IPR017853">
    <property type="entry name" value="GH"/>
</dbReference>
<comment type="caution">
    <text evidence="7">The sequence shown here is derived from an EMBL/GenBank/DDBJ whole genome shotgun (WGS) entry which is preliminary data.</text>
</comment>
<evidence type="ECO:0000256" key="2">
    <source>
        <dbReference type="ARBA" id="ARBA00007528"/>
    </source>
</evidence>
<dbReference type="GO" id="GO:0016787">
    <property type="term" value="F:hydrolase activity"/>
    <property type="evidence" value="ECO:0007669"/>
    <property type="project" value="UniProtKB-KW"/>
</dbReference>
<evidence type="ECO:0000256" key="3">
    <source>
        <dbReference type="ARBA" id="ARBA00022729"/>
    </source>
</evidence>
<evidence type="ECO:0000313" key="8">
    <source>
        <dbReference type="Proteomes" id="UP000803844"/>
    </source>
</evidence>
<dbReference type="GO" id="GO:0071970">
    <property type="term" value="P:fungal-type cell wall (1-&gt;3)-beta-D-glucan biosynthetic process"/>
    <property type="evidence" value="ECO:0007669"/>
    <property type="project" value="TreeGrafter"/>
</dbReference>
<evidence type="ECO:0000313" key="7">
    <source>
        <dbReference type="EMBL" id="KAF3766626.1"/>
    </source>
</evidence>
<protein>
    <recommendedName>
        <fullName evidence="5">1,3-beta-glucanosyltransferase</fullName>
        <ecNumber evidence="5">2.4.1.-</ecNumber>
    </recommendedName>
</protein>
<comment type="function">
    <text evidence="5">Splits internally a 1,3-beta-glucan molecule and transfers the newly generated reducing end (the donor) to the non-reducing end of another 1,3-beta-glucan molecule (the acceptor) forming a 1,3-beta linkage, resulting in the elongation of 1,3-beta-glucan chains in the cell wall.</text>
</comment>
<evidence type="ECO:0000256" key="6">
    <source>
        <dbReference type="SAM" id="MobiDB-lite"/>
    </source>
</evidence>
<dbReference type="GO" id="GO:0031505">
    <property type="term" value="P:fungal-type cell wall organization"/>
    <property type="evidence" value="ECO:0007669"/>
    <property type="project" value="TreeGrafter"/>
</dbReference>
<evidence type="ECO:0000256" key="5">
    <source>
        <dbReference type="RuleBase" id="RU361209"/>
    </source>
</evidence>
<dbReference type="PANTHER" id="PTHR31468:SF4">
    <property type="entry name" value="1,3-BETA-GLUCANOSYLTRANSFERASE GAS3-RELATED"/>
    <property type="match status" value="1"/>
</dbReference>
<dbReference type="SUPFAM" id="SSF51445">
    <property type="entry name" value="(Trans)glycosidases"/>
    <property type="match status" value="1"/>
</dbReference>
<dbReference type="GO" id="GO:0005886">
    <property type="term" value="C:plasma membrane"/>
    <property type="evidence" value="ECO:0007669"/>
    <property type="project" value="UniProtKB-SubCell"/>
</dbReference>
<keyword evidence="5" id="KW-0472">Membrane</keyword>
<accession>A0A9P5CQW0</accession>
<keyword evidence="3 5" id="KW-0732">Signal</keyword>
<dbReference type="GeneID" id="63842235"/>
<dbReference type="GO" id="GO:0042124">
    <property type="term" value="F:1,3-beta-glucanosyltransferase activity"/>
    <property type="evidence" value="ECO:0007669"/>
    <property type="project" value="TreeGrafter"/>
</dbReference>
<dbReference type="EMBL" id="MU032347">
    <property type="protein sequence ID" value="KAF3766626.1"/>
    <property type="molecule type" value="Genomic_DNA"/>
</dbReference>
<keyword evidence="5" id="KW-0808">Transferase</keyword>
<evidence type="ECO:0000256" key="4">
    <source>
        <dbReference type="ARBA" id="ARBA00023180"/>
    </source>
</evidence>
<dbReference type="RefSeq" id="XP_040777587.1">
    <property type="nucleotide sequence ID" value="XM_040925106.1"/>
</dbReference>
<feature type="compositionally biased region" description="Low complexity" evidence="6">
    <location>
        <begin position="438"/>
        <end position="472"/>
    </location>
</feature>
<dbReference type="Gene3D" id="3.20.20.80">
    <property type="entry name" value="Glycosidases"/>
    <property type="match status" value="1"/>
</dbReference>
<keyword evidence="8" id="KW-1185">Reference proteome</keyword>
<organism evidence="7 8">
    <name type="scientific">Cryphonectria parasitica (strain ATCC 38755 / EP155)</name>
    <dbReference type="NCBI Taxonomy" id="660469"/>
    <lineage>
        <taxon>Eukaryota</taxon>
        <taxon>Fungi</taxon>
        <taxon>Dikarya</taxon>
        <taxon>Ascomycota</taxon>
        <taxon>Pezizomycotina</taxon>
        <taxon>Sordariomycetes</taxon>
        <taxon>Sordariomycetidae</taxon>
        <taxon>Diaporthales</taxon>
        <taxon>Cryphonectriaceae</taxon>
        <taxon>Cryphonectria-Endothia species complex</taxon>
        <taxon>Cryphonectria</taxon>
    </lineage>
</organism>
<dbReference type="AlphaFoldDB" id="A0A9P5CQW0"/>
<dbReference type="Pfam" id="PF03198">
    <property type="entry name" value="Glyco_hydro_72"/>
    <property type="match status" value="1"/>
</dbReference>
<keyword evidence="4" id="KW-0325">Glycoprotein</keyword>
<feature type="signal peptide" evidence="5">
    <location>
        <begin position="1"/>
        <end position="19"/>
    </location>
</feature>
<dbReference type="EC" id="2.4.1.-" evidence="5"/>
<comment type="subcellular location">
    <subcellularLocation>
        <location evidence="1 5">Cell membrane</location>
        <topology evidence="1 5">Lipid-anchor</topology>
        <topology evidence="1 5">GPI-anchor</topology>
    </subcellularLocation>
</comment>
<dbReference type="OrthoDB" id="421038at2759"/>
<dbReference type="PANTHER" id="PTHR31468">
    <property type="entry name" value="1,3-BETA-GLUCANOSYLTRANSFERASE GAS1"/>
    <property type="match status" value="1"/>
</dbReference>
<feature type="chain" id="PRO_5040548041" description="1,3-beta-glucanosyltransferase" evidence="5">
    <location>
        <begin position="20"/>
        <end position="502"/>
    </location>
</feature>
<reference evidence="7" key="1">
    <citation type="journal article" date="2020" name="Phytopathology">
        <title>Genome sequence of the chestnut blight fungus Cryphonectria parasitica EP155: A fundamental resource for an archetypical invasive plant pathogen.</title>
        <authorList>
            <person name="Crouch J.A."/>
            <person name="Dawe A."/>
            <person name="Aerts A."/>
            <person name="Barry K."/>
            <person name="Churchill A.C.L."/>
            <person name="Grimwood J."/>
            <person name="Hillman B."/>
            <person name="Milgroom M.G."/>
            <person name="Pangilinan J."/>
            <person name="Smith M."/>
            <person name="Salamov A."/>
            <person name="Schmutz J."/>
            <person name="Yadav J."/>
            <person name="Grigoriev I.V."/>
            <person name="Nuss D."/>
        </authorList>
    </citation>
    <scope>NUCLEOTIDE SEQUENCE</scope>
    <source>
        <strain evidence="7">EP155</strain>
    </source>
</reference>
<keyword evidence="7" id="KW-0378">Hydrolase</keyword>
<keyword evidence="5" id="KW-0449">Lipoprotein</keyword>
<sequence length="502" mass="52768">MQIVRTVLSLLGYASLAAAVPAINVRANYFVNNVTGDRYQIVGVAYQPGGSSGYDPSSGTDALTNKDACLRDAALMQVLGVNAVRVYNINPDLNHDECASIFNAAGIFMLLDVNAPLAGDSINSLQPGASYYAGYLNRTFAVVEAFKSYPNTVAFFAGNEVISDVATGYTVPPYMRAVTRDLKNYIARHSDRAIPVGYSAADVRSILFDTWAYLQCDDTAGDDTSSGDASRVDFFSLNSYSWCGNSSFTESTYNQLVAGFSNSSVPIFLSEYGCNVPEPRVFTEVPVIYSTQMSGVFSGGIVYEFVQGSNNYGLVNYSSDGTAQLLDDFYTLKDRYAALNFATIQGVAPPANSPSVPTCSANMITTPGFCTDFTVPLPPSGAEDIIANGVSPLPSGKIVPINDYTVNSTVKDNHGNVITGLKVVPLAEDQINQPGSNAAVASTSGSTPTSSGMPTGTTSSASATSTPKETSAGTGVRHVQSESIPLVVVSAVVASFLAGFLG</sequence>
<feature type="region of interest" description="Disordered" evidence="6">
    <location>
        <begin position="435"/>
        <end position="477"/>
    </location>
</feature>
<comment type="similarity">
    <text evidence="2 5">Belongs to the glycosyl hydrolase 72 family.</text>
</comment>
<proteinExistence type="inferred from homology"/>
<gene>
    <name evidence="7" type="ORF">M406DRAFT_67892</name>
</gene>